<dbReference type="RefSeq" id="WP_251100182.1">
    <property type="nucleotide sequence ID" value="NZ_JAMQBH010000027.1"/>
</dbReference>
<organism evidence="1 2">
    <name type="scientific">Streptomyces griseoincarnatus</name>
    <dbReference type="NCBI Taxonomy" id="29305"/>
    <lineage>
        <taxon>Bacteria</taxon>
        <taxon>Bacillati</taxon>
        <taxon>Actinomycetota</taxon>
        <taxon>Actinomycetes</taxon>
        <taxon>Kitasatosporales</taxon>
        <taxon>Streptomycetaceae</taxon>
        <taxon>Streptomyces</taxon>
        <taxon>Streptomyces griseoincarnatus group</taxon>
    </lineage>
</organism>
<evidence type="ECO:0000313" key="2">
    <source>
        <dbReference type="Proteomes" id="UP001523263"/>
    </source>
</evidence>
<accession>A0ABT0W5A3</accession>
<reference evidence="1 2" key="1">
    <citation type="submission" date="2022-06" db="EMBL/GenBank/DDBJ databases">
        <title>Whole genome sequence of Streptomyces griseoincarnatus RB7AG.</title>
        <authorList>
            <person name="Ray L."/>
            <person name="Behera S."/>
            <person name="Panda A.N."/>
        </authorList>
    </citation>
    <scope>NUCLEOTIDE SEQUENCE [LARGE SCALE GENOMIC DNA]</scope>
    <source>
        <strain evidence="1 2">RB7AG</strain>
    </source>
</reference>
<keyword evidence="2" id="KW-1185">Reference proteome</keyword>
<gene>
    <name evidence="1" type="ORF">NC658_31795</name>
</gene>
<name>A0ABT0W5A3_STRGI</name>
<dbReference type="Proteomes" id="UP001523263">
    <property type="component" value="Unassembled WGS sequence"/>
</dbReference>
<comment type="caution">
    <text evidence="1">The sequence shown here is derived from an EMBL/GenBank/DDBJ whole genome shotgun (WGS) entry which is preliminary data.</text>
</comment>
<sequence>MSSWSAATAFTWSGGSGPGCWSWQVERFSHGITALLHRDPGATACDDRLQLARLERVATSRSAVGLAEGYTGFPFG</sequence>
<dbReference type="InterPro" id="IPR036188">
    <property type="entry name" value="FAD/NAD-bd_sf"/>
</dbReference>
<proteinExistence type="predicted"/>
<evidence type="ECO:0000313" key="1">
    <source>
        <dbReference type="EMBL" id="MCM2517781.1"/>
    </source>
</evidence>
<dbReference type="EMBL" id="JAMQBH010000027">
    <property type="protein sequence ID" value="MCM2517781.1"/>
    <property type="molecule type" value="Genomic_DNA"/>
</dbReference>
<protein>
    <submittedName>
        <fullName evidence="1">Uncharacterized protein</fullName>
    </submittedName>
</protein>
<dbReference type="Gene3D" id="3.50.50.60">
    <property type="entry name" value="FAD/NAD(P)-binding domain"/>
    <property type="match status" value="1"/>
</dbReference>
<dbReference type="Gene3D" id="3.30.9.10">
    <property type="entry name" value="D-Amino Acid Oxidase, subunit A, domain 2"/>
    <property type="match status" value="1"/>
</dbReference>